<gene>
    <name evidence="5" type="ORF">TSA66_11820</name>
</gene>
<dbReference type="PANTHER" id="PTHR35603:SF2">
    <property type="entry name" value="OUTER MEMBRANE LIPOPROTEIN"/>
    <property type="match status" value="1"/>
</dbReference>
<sequence length="156" mass="15275">MNSKFGAIAVCALALSACGTTGMNSSTGVASAPPVTTTTTASNASGMGVVQSIDVVPRQQAGIGLGTVAGAAVGGLLGNQVGSGSGRTAATVAGAAGGALAGHQMEKNARGSDQVYRITVRMDDGTVQTLAQETAPQVAAGDRVRLANGTIVERFR</sequence>
<protein>
    <recommendedName>
        <fullName evidence="4">Glycine zipper 2TM domain-containing protein</fullName>
    </recommendedName>
</protein>
<evidence type="ECO:0000313" key="5">
    <source>
        <dbReference type="EMBL" id="KIF81353.1"/>
    </source>
</evidence>
<feature type="signal peptide" evidence="3">
    <location>
        <begin position="1"/>
        <end position="22"/>
    </location>
</feature>
<accession>A0A0C1Y2N2</accession>
<dbReference type="EMBL" id="JWJG01000028">
    <property type="protein sequence ID" value="KIF81353.1"/>
    <property type="molecule type" value="Genomic_DNA"/>
</dbReference>
<dbReference type="PANTHER" id="PTHR35603">
    <property type="match status" value="1"/>
</dbReference>
<evidence type="ECO:0000256" key="3">
    <source>
        <dbReference type="SAM" id="SignalP"/>
    </source>
</evidence>
<evidence type="ECO:0000256" key="2">
    <source>
        <dbReference type="ARBA" id="ARBA00023136"/>
    </source>
</evidence>
<dbReference type="InterPro" id="IPR008816">
    <property type="entry name" value="Gly_zipper_2TM_dom"/>
</dbReference>
<dbReference type="AlphaFoldDB" id="A0A0C1Y2N2"/>
<dbReference type="PROSITE" id="PS51257">
    <property type="entry name" value="PROKAR_LIPOPROTEIN"/>
    <property type="match status" value="1"/>
</dbReference>
<keyword evidence="6" id="KW-1185">Reference proteome</keyword>
<proteinExistence type="predicted"/>
<feature type="domain" description="Glycine zipper 2TM" evidence="4">
    <location>
        <begin position="65"/>
        <end position="106"/>
    </location>
</feature>
<comment type="caution">
    <text evidence="5">The sequence shown here is derived from an EMBL/GenBank/DDBJ whole genome shotgun (WGS) entry which is preliminary data.</text>
</comment>
<dbReference type="Proteomes" id="UP000031572">
    <property type="component" value="Unassembled WGS sequence"/>
</dbReference>
<name>A0A0C1Y2N2_9BURK</name>
<dbReference type="Pfam" id="PF05433">
    <property type="entry name" value="Rick_17kDa_Anti"/>
    <property type="match status" value="1"/>
</dbReference>
<evidence type="ECO:0000256" key="1">
    <source>
        <dbReference type="ARBA" id="ARBA00004370"/>
    </source>
</evidence>
<dbReference type="STRING" id="709839.TSA66_11820"/>
<keyword evidence="2" id="KW-0472">Membrane</keyword>
<evidence type="ECO:0000313" key="6">
    <source>
        <dbReference type="Proteomes" id="UP000031572"/>
    </source>
</evidence>
<feature type="chain" id="PRO_5002142735" description="Glycine zipper 2TM domain-containing protein" evidence="3">
    <location>
        <begin position="23"/>
        <end position="156"/>
    </location>
</feature>
<keyword evidence="3" id="KW-0732">Signal</keyword>
<dbReference type="InterPro" id="IPR051407">
    <property type="entry name" value="Bact_OM_lipoprot/Surf_antigen"/>
</dbReference>
<evidence type="ECO:0000259" key="4">
    <source>
        <dbReference type="Pfam" id="PF05433"/>
    </source>
</evidence>
<organism evidence="5 6">
    <name type="scientific">Noviherbaspirillum autotrophicum</name>
    <dbReference type="NCBI Taxonomy" id="709839"/>
    <lineage>
        <taxon>Bacteria</taxon>
        <taxon>Pseudomonadati</taxon>
        <taxon>Pseudomonadota</taxon>
        <taxon>Betaproteobacteria</taxon>
        <taxon>Burkholderiales</taxon>
        <taxon>Oxalobacteraceae</taxon>
        <taxon>Noviherbaspirillum</taxon>
    </lineage>
</organism>
<reference evidence="5 6" key="1">
    <citation type="submission" date="2014-12" db="EMBL/GenBank/DDBJ databases">
        <title>Denitrispirillum autotrophicum gen. nov., sp. nov., Denitrifying, Facultatively Autotrophic Bacteria Isolated from Rice Paddy Soil.</title>
        <authorList>
            <person name="Ishii S."/>
            <person name="Ashida N."/>
            <person name="Ohno H."/>
            <person name="Otsuka S."/>
            <person name="Yokota A."/>
            <person name="Senoo K."/>
        </authorList>
    </citation>
    <scope>NUCLEOTIDE SEQUENCE [LARGE SCALE GENOMIC DNA]</scope>
    <source>
        <strain evidence="5 6">TSA66</strain>
    </source>
</reference>
<dbReference type="GO" id="GO:0019867">
    <property type="term" value="C:outer membrane"/>
    <property type="evidence" value="ECO:0007669"/>
    <property type="project" value="InterPro"/>
</dbReference>
<comment type="subcellular location">
    <subcellularLocation>
        <location evidence="1">Membrane</location>
    </subcellularLocation>
</comment>